<keyword evidence="4" id="KW-0813">Transport</keyword>
<feature type="transmembrane region" description="Helical" evidence="13">
    <location>
        <begin position="342"/>
        <end position="358"/>
    </location>
</feature>
<feature type="transmembrane region" description="Helical" evidence="13">
    <location>
        <begin position="370"/>
        <end position="390"/>
    </location>
</feature>
<reference evidence="15 16" key="1">
    <citation type="journal article" date="2018" name="Mycol. Prog.">
        <title>Coniella lustricola, a new species from submerged detritus.</title>
        <authorList>
            <person name="Raudabaugh D.B."/>
            <person name="Iturriaga T."/>
            <person name="Carver A."/>
            <person name="Mondo S."/>
            <person name="Pangilinan J."/>
            <person name="Lipzen A."/>
            <person name="He G."/>
            <person name="Amirebrahimi M."/>
            <person name="Grigoriev I.V."/>
            <person name="Miller A.N."/>
        </authorList>
    </citation>
    <scope>NUCLEOTIDE SEQUENCE [LARGE SCALE GENOMIC DNA]</scope>
    <source>
        <strain evidence="15 16">B22-T-1</strain>
    </source>
</reference>
<evidence type="ECO:0000256" key="11">
    <source>
        <dbReference type="ARBA" id="ARBA00032555"/>
    </source>
</evidence>
<feature type="compositionally biased region" description="Polar residues" evidence="12">
    <location>
        <begin position="27"/>
        <end position="41"/>
    </location>
</feature>
<evidence type="ECO:0000256" key="7">
    <source>
        <dbReference type="ARBA" id="ARBA00022989"/>
    </source>
</evidence>
<feature type="transmembrane region" description="Helical" evidence="13">
    <location>
        <begin position="220"/>
        <end position="245"/>
    </location>
</feature>
<feature type="signal peptide" evidence="14">
    <location>
        <begin position="1"/>
        <end position="26"/>
    </location>
</feature>
<dbReference type="PANTHER" id="PTHR23516">
    <property type="entry name" value="SAM (S-ADENOSYL METHIONINE) TRANSPORTER"/>
    <property type="match status" value="1"/>
</dbReference>
<evidence type="ECO:0000256" key="10">
    <source>
        <dbReference type="ARBA" id="ARBA00030646"/>
    </source>
</evidence>
<evidence type="ECO:0000256" key="3">
    <source>
        <dbReference type="ARBA" id="ARBA00021242"/>
    </source>
</evidence>
<proteinExistence type="predicted"/>
<dbReference type="SUPFAM" id="SSF103473">
    <property type="entry name" value="MFS general substrate transporter"/>
    <property type="match status" value="1"/>
</dbReference>
<dbReference type="EMBL" id="KZ678386">
    <property type="protein sequence ID" value="PSR99097.1"/>
    <property type="molecule type" value="Genomic_DNA"/>
</dbReference>
<dbReference type="GO" id="GO:0015098">
    <property type="term" value="F:molybdate ion transmembrane transporter activity"/>
    <property type="evidence" value="ECO:0007669"/>
    <property type="project" value="InterPro"/>
</dbReference>
<dbReference type="Pfam" id="PF05631">
    <property type="entry name" value="MFS_5"/>
    <property type="match status" value="1"/>
</dbReference>
<accession>A0A2T3AIA0</accession>
<evidence type="ECO:0000256" key="6">
    <source>
        <dbReference type="ARBA" id="ARBA00022692"/>
    </source>
</evidence>
<keyword evidence="16" id="KW-1185">Reference proteome</keyword>
<evidence type="ECO:0000256" key="4">
    <source>
        <dbReference type="ARBA" id="ARBA00022448"/>
    </source>
</evidence>
<evidence type="ECO:0000256" key="5">
    <source>
        <dbReference type="ARBA" id="ARBA00022475"/>
    </source>
</evidence>
<comment type="subcellular location">
    <subcellularLocation>
        <location evidence="2">Cell membrane</location>
        <topology evidence="2">Multi-pass membrane protein</topology>
    </subcellularLocation>
</comment>
<keyword evidence="14" id="KW-0732">Signal</keyword>
<keyword evidence="6 13" id="KW-0812">Transmembrane</keyword>
<feature type="chain" id="PRO_5015449051" description="Molybdate-anion transporter" evidence="14">
    <location>
        <begin position="27"/>
        <end position="457"/>
    </location>
</feature>
<dbReference type="OrthoDB" id="263957at2759"/>
<dbReference type="GO" id="GO:0005886">
    <property type="term" value="C:plasma membrane"/>
    <property type="evidence" value="ECO:0007669"/>
    <property type="project" value="UniProtKB-SubCell"/>
</dbReference>
<dbReference type="Gene3D" id="1.20.1250.20">
    <property type="entry name" value="MFS general substrate transporter like domains"/>
    <property type="match status" value="1"/>
</dbReference>
<dbReference type="InterPro" id="IPR036259">
    <property type="entry name" value="MFS_trans_sf"/>
</dbReference>
<dbReference type="CDD" id="cd17487">
    <property type="entry name" value="MFS_MFSD5_like"/>
    <property type="match status" value="1"/>
</dbReference>
<feature type="transmembrane region" description="Helical" evidence="13">
    <location>
        <begin position="310"/>
        <end position="335"/>
    </location>
</feature>
<feature type="transmembrane region" description="Helical" evidence="13">
    <location>
        <begin position="427"/>
        <end position="450"/>
    </location>
</feature>
<dbReference type="Proteomes" id="UP000241462">
    <property type="component" value="Unassembled WGS sequence"/>
</dbReference>
<dbReference type="InterPro" id="IPR008509">
    <property type="entry name" value="MOT2/MFSD5"/>
</dbReference>
<keyword evidence="8" id="KW-0406">Ion transport</keyword>
<dbReference type="GO" id="GO:0006811">
    <property type="term" value="P:monoatomic ion transport"/>
    <property type="evidence" value="ECO:0007669"/>
    <property type="project" value="UniProtKB-KW"/>
</dbReference>
<evidence type="ECO:0000256" key="12">
    <source>
        <dbReference type="SAM" id="MobiDB-lite"/>
    </source>
</evidence>
<name>A0A2T3AIA0_9PEZI</name>
<evidence type="ECO:0000313" key="15">
    <source>
        <dbReference type="EMBL" id="PSR99097.1"/>
    </source>
</evidence>
<evidence type="ECO:0000256" key="1">
    <source>
        <dbReference type="ARBA" id="ARBA00003019"/>
    </source>
</evidence>
<comment type="function">
    <text evidence="1">Mediates high-affinity intracellular uptake of the rare oligo-element molybdenum.</text>
</comment>
<gene>
    <name evidence="15" type="ORF">BD289DRAFT_458671</name>
</gene>
<feature type="transmembrane region" description="Helical" evidence="13">
    <location>
        <begin position="266"/>
        <end position="290"/>
    </location>
</feature>
<organism evidence="15 16">
    <name type="scientific">Coniella lustricola</name>
    <dbReference type="NCBI Taxonomy" id="2025994"/>
    <lineage>
        <taxon>Eukaryota</taxon>
        <taxon>Fungi</taxon>
        <taxon>Dikarya</taxon>
        <taxon>Ascomycota</taxon>
        <taxon>Pezizomycotina</taxon>
        <taxon>Sordariomycetes</taxon>
        <taxon>Sordariomycetidae</taxon>
        <taxon>Diaporthales</taxon>
        <taxon>Schizoparmaceae</taxon>
        <taxon>Coniella</taxon>
    </lineage>
</organism>
<keyword evidence="5" id="KW-1003">Cell membrane</keyword>
<sequence length="457" mass="49475">MDTYQSNLVGLLGLSAVLFVAQRTLQDSSPSKKSPGTQSKAQIDKKPTVAAEASQWSFLTVYALAMGSDWLQGPFLYSLYRDEHNVAPSTVSALFTTGFISGAVSGYATGTLADKHGRKRACQFFCIVYALSCILTVAPGSGLPLLFAGRVLGGIGTSLLFSVFESWMVTDFHTRELGKRGANLSRTFGVMSTLNSAVAIASGVSSEWMVDMAGTRKAPFVAAVVLLGVALWVISTTWAENYGAAGTAEKKNGERTLWEMLKDPRIVCLGLASTMFEGSMYLFVFFWGPALASARQRTAAVSKPAVSTLGLPYGIIFATFMASVLAASLVFNLVMQKRLFKYTYLLIGILGAADLVFYTLEQPHSEQLTFWLFCLFEACVGMYWPCMGYLKGQLIDDGSRAQLYGILRVPLNVFVVVSLYFTGDGDAYTQAFSACSRLLLAAIGGLYAMAMNEEQVQ</sequence>
<evidence type="ECO:0000256" key="8">
    <source>
        <dbReference type="ARBA" id="ARBA00023065"/>
    </source>
</evidence>
<feature type="transmembrane region" description="Helical" evidence="13">
    <location>
        <begin position="402"/>
        <end position="421"/>
    </location>
</feature>
<keyword evidence="9 13" id="KW-0472">Membrane</keyword>
<dbReference type="PANTHER" id="PTHR23516:SF1">
    <property type="entry name" value="MOLYBDATE-ANION TRANSPORTER"/>
    <property type="match status" value="1"/>
</dbReference>
<dbReference type="AlphaFoldDB" id="A0A2T3AIA0"/>
<dbReference type="InParanoid" id="A0A2T3AIA0"/>
<feature type="transmembrane region" description="Helical" evidence="13">
    <location>
        <begin position="121"/>
        <end position="141"/>
    </location>
</feature>
<keyword evidence="7 13" id="KW-1133">Transmembrane helix</keyword>
<feature type="transmembrane region" description="Helical" evidence="13">
    <location>
        <begin position="86"/>
        <end position="109"/>
    </location>
</feature>
<feature type="region of interest" description="Disordered" evidence="12">
    <location>
        <begin position="27"/>
        <end position="46"/>
    </location>
</feature>
<protein>
    <recommendedName>
        <fullName evidence="3">Molybdate-anion transporter</fullName>
    </recommendedName>
    <alternativeName>
        <fullName evidence="10">Major facilitator superfamily domain-containing protein 5</fullName>
    </alternativeName>
    <alternativeName>
        <fullName evidence="11">Molybdate transporter 2 homolog</fullName>
    </alternativeName>
</protein>
<feature type="transmembrane region" description="Helical" evidence="13">
    <location>
        <begin position="147"/>
        <end position="167"/>
    </location>
</feature>
<evidence type="ECO:0000256" key="13">
    <source>
        <dbReference type="SAM" id="Phobius"/>
    </source>
</evidence>
<feature type="transmembrane region" description="Helical" evidence="13">
    <location>
        <begin position="188"/>
        <end position="208"/>
    </location>
</feature>
<evidence type="ECO:0000256" key="14">
    <source>
        <dbReference type="SAM" id="SignalP"/>
    </source>
</evidence>
<evidence type="ECO:0000256" key="9">
    <source>
        <dbReference type="ARBA" id="ARBA00023136"/>
    </source>
</evidence>
<evidence type="ECO:0000313" key="16">
    <source>
        <dbReference type="Proteomes" id="UP000241462"/>
    </source>
</evidence>
<evidence type="ECO:0000256" key="2">
    <source>
        <dbReference type="ARBA" id="ARBA00004651"/>
    </source>
</evidence>